<keyword evidence="5 11" id="KW-0812">Transmembrane</keyword>
<dbReference type="Pfam" id="PF03188">
    <property type="entry name" value="Cytochrom_B561"/>
    <property type="match status" value="1"/>
</dbReference>
<evidence type="ECO:0000256" key="7">
    <source>
        <dbReference type="ARBA" id="ARBA00022982"/>
    </source>
</evidence>
<dbReference type="WBParaSite" id="maker-PairedContig_2062-snap-gene-1.17-mRNA-1">
    <property type="protein sequence ID" value="maker-PairedContig_2062-snap-gene-1.17-mRNA-1"/>
    <property type="gene ID" value="maker-PairedContig_2062-snap-gene-1.17"/>
</dbReference>
<keyword evidence="10 11" id="KW-0472">Membrane</keyword>
<dbReference type="FunFam" id="1.20.120.1770:FF:000001">
    <property type="entry name" value="Cytochrome b reductase 1"/>
    <property type="match status" value="1"/>
</dbReference>
<evidence type="ECO:0000256" key="10">
    <source>
        <dbReference type="ARBA" id="ARBA00023136"/>
    </source>
</evidence>
<feature type="domain" description="Cytochrome b561" evidence="12">
    <location>
        <begin position="35"/>
        <end position="244"/>
    </location>
</feature>
<dbReference type="PANTHER" id="PTHR10106:SF0">
    <property type="entry name" value="LD36721P"/>
    <property type="match status" value="1"/>
</dbReference>
<dbReference type="STRING" id="6293.A0A1I8EHN4"/>
<comment type="cofactor">
    <cofactor evidence="1">
        <name>heme b</name>
        <dbReference type="ChEBI" id="CHEBI:60344"/>
    </cofactor>
</comment>
<evidence type="ECO:0000256" key="1">
    <source>
        <dbReference type="ARBA" id="ARBA00001970"/>
    </source>
</evidence>
<dbReference type="PANTHER" id="PTHR10106">
    <property type="entry name" value="CYTOCHROME B561-RELATED"/>
    <property type="match status" value="1"/>
</dbReference>
<dbReference type="GO" id="GO:0046872">
    <property type="term" value="F:metal ion binding"/>
    <property type="evidence" value="ECO:0007669"/>
    <property type="project" value="UniProtKB-KW"/>
</dbReference>
<evidence type="ECO:0000256" key="2">
    <source>
        <dbReference type="ARBA" id="ARBA00004141"/>
    </source>
</evidence>
<keyword evidence="8 11" id="KW-1133">Transmembrane helix</keyword>
<dbReference type="GO" id="GO:0016491">
    <property type="term" value="F:oxidoreductase activity"/>
    <property type="evidence" value="ECO:0007669"/>
    <property type="project" value="InterPro"/>
</dbReference>
<feature type="transmembrane region" description="Helical" evidence="11">
    <location>
        <begin position="70"/>
        <end position="89"/>
    </location>
</feature>
<dbReference type="GO" id="GO:0016020">
    <property type="term" value="C:membrane"/>
    <property type="evidence" value="ECO:0007669"/>
    <property type="project" value="UniProtKB-SubCell"/>
</dbReference>
<keyword evidence="7" id="KW-0249">Electron transport</keyword>
<dbReference type="PROSITE" id="PS50939">
    <property type="entry name" value="CYTOCHROME_B561"/>
    <property type="match status" value="1"/>
</dbReference>
<evidence type="ECO:0000256" key="11">
    <source>
        <dbReference type="SAM" id="Phobius"/>
    </source>
</evidence>
<dbReference type="AlphaFoldDB" id="A0A1I8EHN4"/>
<feature type="transmembrane region" description="Helical" evidence="11">
    <location>
        <begin position="20"/>
        <end position="50"/>
    </location>
</feature>
<feature type="transmembrane region" description="Helical" evidence="11">
    <location>
        <begin position="222"/>
        <end position="244"/>
    </location>
</feature>
<evidence type="ECO:0000313" key="13">
    <source>
        <dbReference type="WBParaSite" id="maker-PairedContig_2062-snap-gene-1.17-mRNA-1"/>
    </source>
</evidence>
<protein>
    <submittedName>
        <fullName evidence="13">Cytochrome b561</fullName>
    </submittedName>
</protein>
<dbReference type="InterPro" id="IPR006593">
    <property type="entry name" value="Cyt_b561/ferric_Rdtase_TM"/>
</dbReference>
<comment type="subcellular location">
    <subcellularLocation>
        <location evidence="2">Membrane</location>
        <topology evidence="2">Multi-pass membrane protein</topology>
    </subcellularLocation>
</comment>
<keyword evidence="3" id="KW-0813">Transport</keyword>
<evidence type="ECO:0000256" key="4">
    <source>
        <dbReference type="ARBA" id="ARBA00022617"/>
    </source>
</evidence>
<reference evidence="13" key="1">
    <citation type="submission" date="2016-11" db="UniProtKB">
        <authorList>
            <consortium name="WormBaseParasite"/>
        </authorList>
    </citation>
    <scope>IDENTIFICATION</scope>
    <source>
        <strain evidence="13">pt0022</strain>
    </source>
</reference>
<dbReference type="Gene3D" id="1.20.120.1770">
    <property type="match status" value="1"/>
</dbReference>
<evidence type="ECO:0000259" key="12">
    <source>
        <dbReference type="PROSITE" id="PS50939"/>
    </source>
</evidence>
<sequence length="266" mass="30657">MSLFQESFKILSDHQSVRLFNIIVGASQIFLALNSHQILGICAVFLVAIWMTGFQDGFTTGLQFHYHPTFMVVGMIFLAGDGILVYRVFRHERKRFSKLLHLILHTLVLIFAVVALKAVFDSHNNHRNDQGEPDPLPNLYSLHSWIGLTFVIAFFLQYFFGFLTFFFPGLSVPIRQFILPYHQAFGLIILCFLAITAVMGISEQAAWHHKCWTINHVLCSQQFLSTLLGIFILIFVLCILLIILNPRWRRLPLPEEETLHRLTNID</sequence>
<accession>A0A1I8EHN4</accession>
<keyword evidence="6" id="KW-0479">Metal-binding</keyword>
<evidence type="ECO:0000256" key="3">
    <source>
        <dbReference type="ARBA" id="ARBA00022448"/>
    </source>
</evidence>
<name>A0A1I8EHN4_WUCBA</name>
<evidence type="ECO:0000256" key="8">
    <source>
        <dbReference type="ARBA" id="ARBA00022989"/>
    </source>
</evidence>
<evidence type="ECO:0000256" key="5">
    <source>
        <dbReference type="ARBA" id="ARBA00022692"/>
    </source>
</evidence>
<dbReference type="InterPro" id="IPR043205">
    <property type="entry name" value="CYB561/CYBRD1-like"/>
</dbReference>
<keyword evidence="9" id="KW-0408">Iron</keyword>
<keyword evidence="4" id="KW-0349">Heme</keyword>
<feature type="transmembrane region" description="Helical" evidence="11">
    <location>
        <begin position="101"/>
        <end position="120"/>
    </location>
</feature>
<dbReference type="SMART" id="SM00665">
    <property type="entry name" value="B561"/>
    <property type="match status" value="1"/>
</dbReference>
<evidence type="ECO:0000256" key="9">
    <source>
        <dbReference type="ARBA" id="ARBA00023004"/>
    </source>
</evidence>
<evidence type="ECO:0000256" key="6">
    <source>
        <dbReference type="ARBA" id="ARBA00022723"/>
    </source>
</evidence>
<feature type="transmembrane region" description="Helical" evidence="11">
    <location>
        <begin position="179"/>
        <end position="202"/>
    </location>
</feature>
<proteinExistence type="predicted"/>
<organism evidence="13">
    <name type="scientific">Wuchereria bancrofti</name>
    <dbReference type="NCBI Taxonomy" id="6293"/>
    <lineage>
        <taxon>Eukaryota</taxon>
        <taxon>Metazoa</taxon>
        <taxon>Ecdysozoa</taxon>
        <taxon>Nematoda</taxon>
        <taxon>Chromadorea</taxon>
        <taxon>Rhabditida</taxon>
        <taxon>Spirurina</taxon>
        <taxon>Spiruromorpha</taxon>
        <taxon>Filarioidea</taxon>
        <taxon>Onchocercidae</taxon>
        <taxon>Wuchereria</taxon>
    </lineage>
</organism>
<feature type="transmembrane region" description="Helical" evidence="11">
    <location>
        <begin position="140"/>
        <end position="167"/>
    </location>
</feature>